<organism evidence="1 2">
    <name type="scientific">Penicillium antarcticum</name>
    <dbReference type="NCBI Taxonomy" id="416450"/>
    <lineage>
        <taxon>Eukaryota</taxon>
        <taxon>Fungi</taxon>
        <taxon>Dikarya</taxon>
        <taxon>Ascomycota</taxon>
        <taxon>Pezizomycotina</taxon>
        <taxon>Eurotiomycetes</taxon>
        <taxon>Eurotiomycetidae</taxon>
        <taxon>Eurotiales</taxon>
        <taxon>Aspergillaceae</taxon>
        <taxon>Penicillium</taxon>
    </lineage>
</organism>
<reference evidence="2" key="1">
    <citation type="journal article" date="2017" name="Nat. Microbiol.">
        <title>Global analysis of biosynthetic gene clusters reveals vast potential of secondary metabolite production in Penicillium species.</title>
        <authorList>
            <person name="Nielsen J.C."/>
            <person name="Grijseels S."/>
            <person name="Prigent S."/>
            <person name="Ji B."/>
            <person name="Dainat J."/>
            <person name="Nielsen K.F."/>
            <person name="Frisvad J.C."/>
            <person name="Workman M."/>
            <person name="Nielsen J."/>
        </authorList>
    </citation>
    <scope>NUCLEOTIDE SEQUENCE [LARGE SCALE GENOMIC DNA]</scope>
    <source>
        <strain evidence="2">IBT 31811</strain>
    </source>
</reference>
<proteinExistence type="predicted"/>
<dbReference type="Proteomes" id="UP000191672">
    <property type="component" value="Unassembled WGS sequence"/>
</dbReference>
<accession>A0A1V6Q8V4</accession>
<dbReference type="EMBL" id="MDYN01000010">
    <property type="protein sequence ID" value="OQD85422.1"/>
    <property type="molecule type" value="Genomic_DNA"/>
</dbReference>
<sequence>MCNRKNRNNDAFIAVMGVTGFIVSVYKYEAMTDQTGYLIDTPGFDDGNKVAPKS</sequence>
<protein>
    <recommendedName>
        <fullName evidence="3">G domain-containing protein</fullName>
    </recommendedName>
</protein>
<name>A0A1V6Q8V4_9EURO</name>
<evidence type="ECO:0008006" key="3">
    <source>
        <dbReference type="Google" id="ProtNLM"/>
    </source>
</evidence>
<comment type="caution">
    <text evidence="1">The sequence shown here is derived from an EMBL/GenBank/DDBJ whole genome shotgun (WGS) entry which is preliminary data.</text>
</comment>
<keyword evidence="2" id="KW-1185">Reference proteome</keyword>
<dbReference type="AlphaFoldDB" id="A0A1V6Q8V4"/>
<evidence type="ECO:0000313" key="1">
    <source>
        <dbReference type="EMBL" id="OQD85422.1"/>
    </source>
</evidence>
<evidence type="ECO:0000313" key="2">
    <source>
        <dbReference type="Proteomes" id="UP000191672"/>
    </source>
</evidence>
<gene>
    <name evidence="1" type="ORF">PENANT_c010G04938</name>
</gene>